<dbReference type="RefSeq" id="WP_211799850.1">
    <property type="nucleotide sequence ID" value="NZ_JAGSCS010000003.1"/>
</dbReference>
<dbReference type="InterPro" id="IPR057238">
    <property type="entry name" value="DUF7916"/>
</dbReference>
<gene>
    <name evidence="2" type="ORF">KCG48_03125</name>
</gene>
<dbReference type="Pfam" id="PF25509">
    <property type="entry name" value="DUF7916"/>
    <property type="match status" value="1"/>
</dbReference>
<comment type="caution">
    <text evidence="2">The sequence shown here is derived from an EMBL/GenBank/DDBJ whole genome shotgun (WGS) entry which is preliminary data.</text>
</comment>
<dbReference type="EMBL" id="JAGSCS010000003">
    <property type="protein sequence ID" value="MBR0575325.1"/>
    <property type="molecule type" value="Genomic_DNA"/>
</dbReference>
<name>A0A941CMK0_9CLOT</name>
<evidence type="ECO:0000313" key="2">
    <source>
        <dbReference type="EMBL" id="MBR0575325.1"/>
    </source>
</evidence>
<evidence type="ECO:0000259" key="1">
    <source>
        <dbReference type="Pfam" id="PF25509"/>
    </source>
</evidence>
<dbReference type="AlphaFoldDB" id="A0A941CMK0"/>
<protein>
    <recommendedName>
        <fullName evidence="1">DUF7916 domain-containing protein</fullName>
    </recommendedName>
</protein>
<dbReference type="Proteomes" id="UP000675379">
    <property type="component" value="Unassembled WGS sequence"/>
</dbReference>
<sequence length="316" mass="34593">MKRIFDLDYADYFTIRGKELLETIRTSEGRTLMAETIITTFPLLDGISNPETAAAFSADMVTLNTFSFDAPFIFGYDDRDFSAYGNLAGYAEKIGEKVNANRVDPDYIRKFKRMLGRFIGVNLEPVPEGSDYPSGLHCSEENLMRVKELGFDYIVITANPKTGVTSEGIRQGILRAKKILGEDTVIVAGKMHGAGAGNIYDESVIESFVTAGADIILLPAPGTVPGFTVERVGKFAEMIHRHGALVLTTVGTSQEGATESYIEQVALMAKMAGADIQHSGDAGVSGMTPPENLMRMSITMRGKRHTYRRMARSAHR</sequence>
<evidence type="ECO:0000313" key="3">
    <source>
        <dbReference type="Proteomes" id="UP000675379"/>
    </source>
</evidence>
<reference evidence="2" key="1">
    <citation type="submission" date="2021-04" db="EMBL/GenBank/DDBJ databases">
        <title>Proteiniclasticum sedimins sp. nov., an obligate anaerobic bacterium isolated from anaerobic sludge.</title>
        <authorList>
            <person name="Liu J."/>
        </authorList>
    </citation>
    <scope>NUCLEOTIDE SEQUENCE</scope>
    <source>
        <strain evidence="2">BAD-10</strain>
    </source>
</reference>
<keyword evidence="3" id="KW-1185">Reference proteome</keyword>
<organism evidence="2 3">
    <name type="scientific">Proteiniclasticum sediminis</name>
    <dbReference type="NCBI Taxonomy" id="2804028"/>
    <lineage>
        <taxon>Bacteria</taxon>
        <taxon>Bacillati</taxon>
        <taxon>Bacillota</taxon>
        <taxon>Clostridia</taxon>
        <taxon>Eubacteriales</taxon>
        <taxon>Clostridiaceae</taxon>
        <taxon>Proteiniclasticum</taxon>
    </lineage>
</organism>
<feature type="domain" description="DUF7916" evidence="1">
    <location>
        <begin position="6"/>
        <end position="316"/>
    </location>
</feature>
<proteinExistence type="predicted"/>
<accession>A0A941CMK0</accession>